<protein>
    <recommendedName>
        <fullName evidence="3">DNA-binding protein</fullName>
    </recommendedName>
</protein>
<dbReference type="EMBL" id="OOGT01000013">
    <property type="protein sequence ID" value="SPL69322.1"/>
    <property type="molecule type" value="Genomic_DNA"/>
</dbReference>
<dbReference type="OrthoDB" id="9806994at2"/>
<accession>A0A2U3MV71</accession>
<evidence type="ECO:0008006" key="3">
    <source>
        <dbReference type="Google" id="ProtNLM"/>
    </source>
</evidence>
<dbReference type="AlphaFoldDB" id="A0A2U3MV71"/>
<sequence length="91" mass="10465">MAKKTLDQMTQSEKEDLLTRFIDAPNEQMFPQEVVALFLNCSIHTLQRMRCHDSAIPYTKIGRTVAYSKNDVINYRDSRKVLNTAQLSKSA</sequence>
<proteinExistence type="predicted"/>
<dbReference type="InterPro" id="IPR009061">
    <property type="entry name" value="DNA-bd_dom_put_sf"/>
</dbReference>
<gene>
    <name evidence="1" type="ORF">KPC_0500</name>
</gene>
<dbReference type="InParanoid" id="A0A2U3MV71"/>
<evidence type="ECO:0000313" key="1">
    <source>
        <dbReference type="EMBL" id="SPL69322.1"/>
    </source>
</evidence>
<name>A0A2U3MV71_9GAMM</name>
<organism evidence="1 2">
    <name type="scientific">Acinetobacter stercoris</name>
    <dbReference type="NCBI Taxonomy" id="2126983"/>
    <lineage>
        <taxon>Bacteria</taxon>
        <taxon>Pseudomonadati</taxon>
        <taxon>Pseudomonadota</taxon>
        <taxon>Gammaproteobacteria</taxon>
        <taxon>Moraxellales</taxon>
        <taxon>Moraxellaceae</taxon>
        <taxon>Acinetobacter</taxon>
    </lineage>
</organism>
<dbReference type="Proteomes" id="UP000245974">
    <property type="component" value="Unassembled WGS sequence"/>
</dbReference>
<evidence type="ECO:0000313" key="2">
    <source>
        <dbReference type="Proteomes" id="UP000245974"/>
    </source>
</evidence>
<keyword evidence="2" id="KW-1185">Reference proteome</keyword>
<reference evidence="2" key="1">
    <citation type="submission" date="2018-03" db="EMBL/GenBank/DDBJ databases">
        <authorList>
            <person name="Blom J."/>
        </authorList>
    </citation>
    <scope>NUCLEOTIDE SEQUENCE [LARGE SCALE GENOMIC DNA]</scope>
    <source>
        <strain evidence="2">KPC-SM-21</strain>
    </source>
</reference>
<dbReference type="SUPFAM" id="SSF46955">
    <property type="entry name" value="Putative DNA-binding domain"/>
    <property type="match status" value="1"/>
</dbReference>
<dbReference type="RefSeq" id="WP_121972861.1">
    <property type="nucleotide sequence ID" value="NZ_OOGT01000013.1"/>
</dbReference>